<dbReference type="OrthoDB" id="9813689at2"/>
<keyword evidence="2 6" id="KW-0812">Transmembrane</keyword>
<evidence type="ECO:0000256" key="1">
    <source>
        <dbReference type="ARBA" id="ARBA00004141"/>
    </source>
</evidence>
<evidence type="ECO:0000313" key="8">
    <source>
        <dbReference type="Proteomes" id="UP000033632"/>
    </source>
</evidence>
<evidence type="ECO:0000256" key="2">
    <source>
        <dbReference type="ARBA" id="ARBA00022692"/>
    </source>
</evidence>
<protein>
    <submittedName>
        <fullName evidence="7">DNA-binding protein</fullName>
    </submittedName>
</protein>
<evidence type="ECO:0000256" key="4">
    <source>
        <dbReference type="ARBA" id="ARBA00023136"/>
    </source>
</evidence>
<dbReference type="Proteomes" id="UP000033632">
    <property type="component" value="Unassembled WGS sequence"/>
</dbReference>
<organism evidence="7 8">
    <name type="scientific">Devosia geojensis</name>
    <dbReference type="NCBI Taxonomy" id="443610"/>
    <lineage>
        <taxon>Bacteria</taxon>
        <taxon>Pseudomonadati</taxon>
        <taxon>Pseudomonadota</taxon>
        <taxon>Alphaproteobacteria</taxon>
        <taxon>Hyphomicrobiales</taxon>
        <taxon>Devosiaceae</taxon>
        <taxon>Devosia</taxon>
    </lineage>
</organism>
<dbReference type="RefSeq" id="WP_046108893.1">
    <property type="nucleotide sequence ID" value="NZ_JZEX01000113.1"/>
</dbReference>
<feature type="transmembrane region" description="Helical" evidence="6">
    <location>
        <begin position="203"/>
        <end position="222"/>
    </location>
</feature>
<keyword evidence="3 6" id="KW-1133">Transmembrane helix</keyword>
<name>A0A0F5FRR0_9HYPH</name>
<dbReference type="GO" id="GO:0003677">
    <property type="term" value="F:DNA binding"/>
    <property type="evidence" value="ECO:0007669"/>
    <property type="project" value="UniProtKB-KW"/>
</dbReference>
<feature type="transmembrane region" description="Helical" evidence="6">
    <location>
        <begin position="21"/>
        <end position="51"/>
    </location>
</feature>
<keyword evidence="5" id="KW-0862">Zinc</keyword>
<reference evidence="7 8" key="1">
    <citation type="submission" date="2015-03" db="EMBL/GenBank/DDBJ databases">
        <authorList>
            <person name="Hassan Y.I."/>
            <person name="Lepp D."/>
            <person name="Li X.-Z."/>
            <person name="Zhou T."/>
        </authorList>
    </citation>
    <scope>NUCLEOTIDE SEQUENCE [LARGE SCALE GENOMIC DNA]</scope>
    <source>
        <strain evidence="7 8">BD-c194</strain>
    </source>
</reference>
<dbReference type="GO" id="GO:0016020">
    <property type="term" value="C:membrane"/>
    <property type="evidence" value="ECO:0007669"/>
    <property type="project" value="UniProtKB-SubCell"/>
</dbReference>
<sequence>MAYRRQAARRYSWWSREQRPFTLGELVADGIVHAVGLLLATIAGAFLLFYAIRHTAQEEVPALIVYVGTLIAVLGVSLAYNLWPVSPAKRLLARLDQAAIFLFIAGTYTPFLAVIGTTPAGVVLASLVWGASLVGVALKLIVPERFGRLAIILYLGIGWSGVLVFQSLATALPATTLWLLLAGGIVYSLGIVFHLWERLKYQNALWHTFVVLGASLHLWAVIDCMVINRL</sequence>
<dbReference type="STRING" id="443610.VE25_12120"/>
<feature type="transmembrane region" description="Helical" evidence="6">
    <location>
        <begin position="63"/>
        <end position="83"/>
    </location>
</feature>
<accession>A0A0F5FRR0</accession>
<feature type="transmembrane region" description="Helical" evidence="6">
    <location>
        <begin position="149"/>
        <end position="169"/>
    </location>
</feature>
<dbReference type="InterPro" id="IPR004254">
    <property type="entry name" value="AdipoR/HlyIII-related"/>
</dbReference>
<evidence type="ECO:0000256" key="5">
    <source>
        <dbReference type="PIRSR" id="PIRSR604254-1"/>
    </source>
</evidence>
<keyword evidence="4 6" id="KW-0472">Membrane</keyword>
<comment type="caution">
    <text evidence="7">The sequence shown here is derived from an EMBL/GenBank/DDBJ whole genome shotgun (WGS) entry which is preliminary data.</text>
</comment>
<dbReference type="GO" id="GO:0046872">
    <property type="term" value="F:metal ion binding"/>
    <property type="evidence" value="ECO:0007669"/>
    <property type="project" value="UniProtKB-KW"/>
</dbReference>
<dbReference type="PANTHER" id="PTHR20855:SF3">
    <property type="entry name" value="LD03007P"/>
    <property type="match status" value="1"/>
</dbReference>
<evidence type="ECO:0000256" key="6">
    <source>
        <dbReference type="SAM" id="Phobius"/>
    </source>
</evidence>
<keyword evidence="7" id="KW-0238">DNA-binding</keyword>
<dbReference type="Pfam" id="PF03006">
    <property type="entry name" value="HlyIII"/>
    <property type="match status" value="1"/>
</dbReference>
<proteinExistence type="predicted"/>
<dbReference type="PANTHER" id="PTHR20855">
    <property type="entry name" value="ADIPOR/PROGESTIN RECEPTOR-RELATED"/>
    <property type="match status" value="1"/>
</dbReference>
<dbReference type="AlphaFoldDB" id="A0A0F5FRR0"/>
<feature type="binding site" evidence="5">
    <location>
        <position position="207"/>
    </location>
    <ligand>
        <name>Zn(2+)</name>
        <dbReference type="ChEBI" id="CHEBI:29105"/>
    </ligand>
</feature>
<dbReference type="PATRIC" id="fig|443610.3.peg.636"/>
<feature type="transmembrane region" description="Helical" evidence="6">
    <location>
        <begin position="121"/>
        <end position="142"/>
    </location>
</feature>
<dbReference type="EMBL" id="JZEX01000113">
    <property type="protein sequence ID" value="KKB11536.1"/>
    <property type="molecule type" value="Genomic_DNA"/>
</dbReference>
<keyword evidence="8" id="KW-1185">Reference proteome</keyword>
<evidence type="ECO:0000313" key="7">
    <source>
        <dbReference type="EMBL" id="KKB11536.1"/>
    </source>
</evidence>
<keyword evidence="5" id="KW-0479">Metal-binding</keyword>
<comment type="subcellular location">
    <subcellularLocation>
        <location evidence="1">Membrane</location>
        <topology evidence="1">Multi-pass membrane protein</topology>
    </subcellularLocation>
</comment>
<gene>
    <name evidence="7" type="ORF">VE25_12120</name>
</gene>
<feature type="transmembrane region" description="Helical" evidence="6">
    <location>
        <begin position="95"/>
        <end position="115"/>
    </location>
</feature>
<feature type="transmembrane region" description="Helical" evidence="6">
    <location>
        <begin position="175"/>
        <end position="196"/>
    </location>
</feature>
<evidence type="ECO:0000256" key="3">
    <source>
        <dbReference type="ARBA" id="ARBA00022989"/>
    </source>
</evidence>